<proteinExistence type="predicted"/>
<dbReference type="HOGENOM" id="CLU_146080_0_0_12"/>
<dbReference type="AlphaFoldDB" id="E1R298"/>
<dbReference type="OrthoDB" id="369792at2"/>
<dbReference type="STRING" id="573413.Spirs_2880"/>
<name>E1R298_SEDSS</name>
<accession>E1R298</accession>
<dbReference type="RefSeq" id="WP_013255442.1">
    <property type="nucleotide sequence ID" value="NC_014364.1"/>
</dbReference>
<organism evidence="1 2">
    <name type="scientific">Sediminispirochaeta smaragdinae (strain DSM 11293 / JCM 15392 / SEBR 4228)</name>
    <name type="common">Spirochaeta smaragdinae</name>
    <dbReference type="NCBI Taxonomy" id="573413"/>
    <lineage>
        <taxon>Bacteria</taxon>
        <taxon>Pseudomonadati</taxon>
        <taxon>Spirochaetota</taxon>
        <taxon>Spirochaetia</taxon>
        <taxon>Spirochaetales</taxon>
        <taxon>Spirochaetaceae</taxon>
        <taxon>Sediminispirochaeta</taxon>
    </lineage>
</organism>
<gene>
    <name evidence="1" type="ordered locus">Spirs_2880</name>
</gene>
<evidence type="ECO:0000313" key="1">
    <source>
        <dbReference type="EMBL" id="ADK81983.1"/>
    </source>
</evidence>
<protein>
    <submittedName>
        <fullName evidence="1">Uncharacterized protein</fullName>
    </submittedName>
</protein>
<dbReference type="KEGG" id="ssm:Spirs_2880"/>
<keyword evidence="2" id="KW-1185">Reference proteome</keyword>
<reference evidence="1 2" key="1">
    <citation type="journal article" date="2010" name="Stand. Genomic Sci.">
        <title>Complete genome sequence of Spirochaeta smaragdinae type strain (SEBR 4228).</title>
        <authorList>
            <person name="Mavromatis K."/>
            <person name="Yasawong M."/>
            <person name="Chertkov O."/>
            <person name="Lapidus A."/>
            <person name="Lucas S."/>
            <person name="Nolan M."/>
            <person name="Del Rio T.G."/>
            <person name="Tice H."/>
            <person name="Cheng J.F."/>
            <person name="Pitluck S."/>
            <person name="Liolios K."/>
            <person name="Ivanova N."/>
            <person name="Tapia R."/>
            <person name="Han C."/>
            <person name="Bruce D."/>
            <person name="Goodwin L."/>
            <person name="Pati A."/>
            <person name="Chen A."/>
            <person name="Palaniappan K."/>
            <person name="Land M."/>
            <person name="Hauser L."/>
            <person name="Chang Y.J."/>
            <person name="Jeffries C.D."/>
            <person name="Detter J.C."/>
            <person name="Rohde M."/>
            <person name="Brambilla E."/>
            <person name="Spring S."/>
            <person name="Goker M."/>
            <person name="Sikorski J."/>
            <person name="Woyke T."/>
            <person name="Bristow J."/>
            <person name="Eisen J.A."/>
            <person name="Markowitz V."/>
            <person name="Hugenholtz P."/>
            <person name="Klenk H.P."/>
            <person name="Kyrpides N.C."/>
        </authorList>
    </citation>
    <scope>NUCLEOTIDE SEQUENCE [LARGE SCALE GENOMIC DNA]</scope>
    <source>
        <strain evidence="2">DSM 11293 / JCM 15392 / SEBR 4228</strain>
    </source>
</reference>
<dbReference type="EMBL" id="CP002116">
    <property type="protein sequence ID" value="ADK81983.1"/>
    <property type="molecule type" value="Genomic_DNA"/>
</dbReference>
<dbReference type="Proteomes" id="UP000002318">
    <property type="component" value="Chromosome"/>
</dbReference>
<sequence length="150" mass="17039">MGQWIHYEADIFFLMDTIHLLKRNLALEVDAAYFSEKVLDEIRFLDERLSGLSSALLSSTFLLDRNRYIRFLYKTQIAFSELVNAIADGTLGSQIGLSPHSDYFQELGLKKKNEAAVLLASTDIVPEADGDVDQISSEEFKYLFMESNDT</sequence>
<evidence type="ECO:0000313" key="2">
    <source>
        <dbReference type="Proteomes" id="UP000002318"/>
    </source>
</evidence>